<evidence type="ECO:0000313" key="2">
    <source>
        <dbReference type="WBParaSite" id="SMUV_0000699601-mRNA-1"/>
    </source>
</evidence>
<protein>
    <submittedName>
        <fullName evidence="2">Uncharacterized protein</fullName>
    </submittedName>
</protein>
<proteinExistence type="predicted"/>
<sequence length="87" mass="9648">MQDSIGSRSVVDRLHCLVIPLVITGNHPLAVFLLSLGLRSLDAFLLQNGMVYTPEGRDFNLRQDLRAENKVKGQQCSSMSAAVLEHR</sequence>
<dbReference type="WBParaSite" id="SMUV_0000699601-mRNA-1">
    <property type="protein sequence ID" value="SMUV_0000699601-mRNA-1"/>
    <property type="gene ID" value="SMUV_0000699601"/>
</dbReference>
<accession>A0A0N5AQM5</accession>
<evidence type="ECO:0000313" key="1">
    <source>
        <dbReference type="Proteomes" id="UP000046393"/>
    </source>
</evidence>
<dbReference type="AlphaFoldDB" id="A0A0N5AQM5"/>
<organism evidence="1 2">
    <name type="scientific">Syphacia muris</name>
    <dbReference type="NCBI Taxonomy" id="451379"/>
    <lineage>
        <taxon>Eukaryota</taxon>
        <taxon>Metazoa</taxon>
        <taxon>Ecdysozoa</taxon>
        <taxon>Nematoda</taxon>
        <taxon>Chromadorea</taxon>
        <taxon>Rhabditida</taxon>
        <taxon>Spirurina</taxon>
        <taxon>Oxyuridomorpha</taxon>
        <taxon>Oxyuroidea</taxon>
        <taxon>Oxyuridae</taxon>
        <taxon>Syphacia</taxon>
    </lineage>
</organism>
<reference evidence="2" key="1">
    <citation type="submission" date="2017-02" db="UniProtKB">
        <authorList>
            <consortium name="WormBaseParasite"/>
        </authorList>
    </citation>
    <scope>IDENTIFICATION</scope>
</reference>
<dbReference type="Proteomes" id="UP000046393">
    <property type="component" value="Unplaced"/>
</dbReference>
<name>A0A0N5AQM5_9BILA</name>
<keyword evidence="1" id="KW-1185">Reference proteome</keyword>